<proteinExistence type="predicted"/>
<gene>
    <name evidence="3" type="ORF">CKJ54_02350</name>
</gene>
<feature type="chain" id="PRO_5042021908" evidence="1">
    <location>
        <begin position="23"/>
        <end position="308"/>
    </location>
</feature>
<dbReference type="Gene3D" id="3.20.20.190">
    <property type="entry name" value="Phosphatidylinositol (PI) phosphodiesterase"/>
    <property type="match status" value="1"/>
</dbReference>
<organism evidence="3 4">
    <name type="scientific">Mycobacterium marseillense</name>
    <dbReference type="NCBI Taxonomy" id="701042"/>
    <lineage>
        <taxon>Bacteria</taxon>
        <taxon>Bacillati</taxon>
        <taxon>Actinomycetota</taxon>
        <taxon>Actinomycetes</taxon>
        <taxon>Mycobacteriales</taxon>
        <taxon>Mycobacteriaceae</taxon>
        <taxon>Mycobacterium</taxon>
        <taxon>Mycobacterium avium complex (MAC)</taxon>
    </lineage>
</organism>
<dbReference type="GO" id="GO:0008081">
    <property type="term" value="F:phosphoric diester hydrolase activity"/>
    <property type="evidence" value="ECO:0007669"/>
    <property type="project" value="InterPro"/>
</dbReference>
<dbReference type="CDD" id="cd08567">
    <property type="entry name" value="GDPD_SpGDE_like"/>
    <property type="match status" value="1"/>
</dbReference>
<dbReference type="GO" id="GO:0006629">
    <property type="term" value="P:lipid metabolic process"/>
    <property type="evidence" value="ECO:0007669"/>
    <property type="project" value="InterPro"/>
</dbReference>
<dbReference type="Pfam" id="PF03009">
    <property type="entry name" value="GDPD"/>
    <property type="match status" value="1"/>
</dbReference>
<dbReference type="PROSITE" id="PS51704">
    <property type="entry name" value="GP_PDE"/>
    <property type="match status" value="1"/>
</dbReference>
<keyword evidence="1" id="KW-0732">Signal</keyword>
<dbReference type="PANTHER" id="PTHR46211:SF14">
    <property type="entry name" value="GLYCEROPHOSPHODIESTER PHOSPHODIESTERASE"/>
    <property type="match status" value="1"/>
</dbReference>
<dbReference type="RefSeq" id="WP_095576443.1">
    <property type="nucleotide sequence ID" value="NZ_CP023147.1"/>
</dbReference>
<dbReference type="AlphaFoldDB" id="A0AAC9VQ42"/>
<evidence type="ECO:0000256" key="1">
    <source>
        <dbReference type="SAM" id="SignalP"/>
    </source>
</evidence>
<evidence type="ECO:0000313" key="4">
    <source>
        <dbReference type="Proteomes" id="UP000216246"/>
    </source>
</evidence>
<feature type="signal peptide" evidence="1">
    <location>
        <begin position="1"/>
        <end position="22"/>
    </location>
</feature>
<protein>
    <submittedName>
        <fullName evidence="3">Glycerophosphodiester phosphodiesterase</fullName>
    </submittedName>
</protein>
<name>A0AAC9VQ42_9MYCO</name>
<dbReference type="PANTHER" id="PTHR46211">
    <property type="entry name" value="GLYCEROPHOSPHORYL DIESTER PHOSPHODIESTERASE"/>
    <property type="match status" value="1"/>
</dbReference>
<sequence length="308" mass="33323">MIARLVAALLASTVLLAPPAAAQAPDFDLQAHRGGRGEATEQSLRAFARSLELGVSTLEFDVVLTRDRRPLVWHDPMIAAEKCADTAPAAAGDPQYPYVGKLVHELTLAQIRTLDCGRRLDGFPHAEVVRGNKIATLPEIFALADSYRADTVRYNIETKVEADAPGASAEPQEFVDVILAAVRAAGKLERVEIQSFDWRTLPLVRRAEPSIPLVALYDEQAPGDQLIGALTVGADAVAPDYRLVTGTPYVDRAHALGLKVIPWTVNTADDMREQIGYGVDGIITDYPTALRGLLAELSMPLPPAYRRG</sequence>
<dbReference type="InterPro" id="IPR017946">
    <property type="entry name" value="PLC-like_Pdiesterase_TIM-brl"/>
</dbReference>
<dbReference type="InterPro" id="IPR030395">
    <property type="entry name" value="GP_PDE_dom"/>
</dbReference>
<reference evidence="3 4" key="1">
    <citation type="submission" date="2017-08" db="EMBL/GenBank/DDBJ databases">
        <title>Phylogentic analysis of Mycobacterium avium complex whole genomes.</title>
        <authorList>
            <person name="Caverly L.J."/>
            <person name="Spilker T."/>
            <person name="LiPuma J."/>
        </authorList>
    </citation>
    <scope>NUCLEOTIDE SEQUENCE [LARGE SCALE GENOMIC DNA]</scope>
    <source>
        <strain evidence="3 4">FLAC0026</strain>
    </source>
</reference>
<dbReference type="Proteomes" id="UP000216246">
    <property type="component" value="Chromosome"/>
</dbReference>
<dbReference type="SUPFAM" id="SSF51695">
    <property type="entry name" value="PLC-like phosphodiesterases"/>
    <property type="match status" value="1"/>
</dbReference>
<feature type="domain" description="GP-PDE" evidence="2">
    <location>
        <begin position="27"/>
        <end position="294"/>
    </location>
</feature>
<dbReference type="KEGG" id="mmal:CKJ54_02350"/>
<accession>A0AAC9VQ42</accession>
<evidence type="ECO:0000313" key="3">
    <source>
        <dbReference type="EMBL" id="ASW88864.1"/>
    </source>
</evidence>
<evidence type="ECO:0000259" key="2">
    <source>
        <dbReference type="PROSITE" id="PS51704"/>
    </source>
</evidence>
<dbReference type="EMBL" id="CP023147">
    <property type="protein sequence ID" value="ASW88864.1"/>
    <property type="molecule type" value="Genomic_DNA"/>
</dbReference>